<proteinExistence type="predicted"/>
<evidence type="ECO:0000256" key="1">
    <source>
        <dbReference type="SAM" id="MobiDB-lite"/>
    </source>
</evidence>
<feature type="non-terminal residue" evidence="2">
    <location>
        <position position="1"/>
    </location>
</feature>
<gene>
    <name evidence="2" type="primary">FOXRED2</name>
    <name evidence="2" type="ORF">SPIL2461_LOCUS5756</name>
</gene>
<comment type="caution">
    <text evidence="2">The sequence shown here is derived from an EMBL/GenBank/DDBJ whole genome shotgun (WGS) entry which is preliminary data.</text>
</comment>
<dbReference type="Proteomes" id="UP000649617">
    <property type="component" value="Unassembled WGS sequence"/>
</dbReference>
<accession>A0A812MLB3</accession>
<dbReference type="EMBL" id="CAJNIZ010008333">
    <property type="protein sequence ID" value="CAE7266256.1"/>
    <property type="molecule type" value="Genomic_DNA"/>
</dbReference>
<name>A0A812MLB3_SYMPI</name>
<sequence length="334" mass="36356">VLVSGVAITDMEDVSRIPVPGQTMEVDADLSDGEVQITLPPKKEARSHHVGSPTKRGAADPKGVSVEVLKMLFKEQTQELKGNLASEGKMTEAVTKVQTELELKMAKSSEDIAVVKEQQDKLLTRVLALEGRPGVPSGALQPVASRPPAILVGGWKTDTKRSIIVSDMADALQKAGAKDLVDQAPWVPKARHSICLSEMRLRQGESEADREQRMYAVIAKLNDPCMVVQKLASGNTLWATVSRPRTERGGGPHASKIRRLLHVVQADFDEVDSVYDLGSIWRKDVLVGSVDKPANGSHVKKGKMEGSWIDLVALAKTTGRKIDELEALWQQIVN</sequence>
<evidence type="ECO:0000313" key="3">
    <source>
        <dbReference type="Proteomes" id="UP000649617"/>
    </source>
</evidence>
<dbReference type="AlphaFoldDB" id="A0A812MLB3"/>
<feature type="region of interest" description="Disordered" evidence="1">
    <location>
        <begin position="39"/>
        <end position="61"/>
    </location>
</feature>
<protein>
    <submittedName>
        <fullName evidence="2">FOXRED2 protein</fullName>
    </submittedName>
</protein>
<keyword evidence="3" id="KW-1185">Reference proteome</keyword>
<reference evidence="2" key="1">
    <citation type="submission" date="2021-02" db="EMBL/GenBank/DDBJ databases">
        <authorList>
            <person name="Dougan E. K."/>
            <person name="Rhodes N."/>
            <person name="Thang M."/>
            <person name="Chan C."/>
        </authorList>
    </citation>
    <scope>NUCLEOTIDE SEQUENCE</scope>
</reference>
<organism evidence="2 3">
    <name type="scientific">Symbiodinium pilosum</name>
    <name type="common">Dinoflagellate</name>
    <dbReference type="NCBI Taxonomy" id="2952"/>
    <lineage>
        <taxon>Eukaryota</taxon>
        <taxon>Sar</taxon>
        <taxon>Alveolata</taxon>
        <taxon>Dinophyceae</taxon>
        <taxon>Suessiales</taxon>
        <taxon>Symbiodiniaceae</taxon>
        <taxon>Symbiodinium</taxon>
    </lineage>
</organism>
<evidence type="ECO:0000313" key="2">
    <source>
        <dbReference type="EMBL" id="CAE7266256.1"/>
    </source>
</evidence>